<feature type="domain" description="DUF4236" evidence="2">
    <location>
        <begin position="3"/>
        <end position="55"/>
    </location>
</feature>
<proteinExistence type="predicted"/>
<name>A0A9X8IU86_BACCE</name>
<keyword evidence="1" id="KW-1133">Transmembrane helix</keyword>
<gene>
    <name evidence="3" type="ORF">DR116_0029730</name>
</gene>
<dbReference type="InterPro" id="IPR025330">
    <property type="entry name" value="DUF4236"/>
</dbReference>
<protein>
    <submittedName>
        <fullName evidence="3">DUF4236 domain-containing protein</fullName>
    </submittedName>
</protein>
<keyword evidence="1" id="KW-0472">Membrane</keyword>
<keyword evidence="1" id="KW-0812">Transmembrane</keyword>
<accession>A0A9X8IU86</accession>
<dbReference type="AlphaFoldDB" id="A0A9X8IU86"/>
<feature type="transmembrane region" description="Helical" evidence="1">
    <location>
        <begin position="106"/>
        <end position="135"/>
    </location>
</feature>
<dbReference type="RefSeq" id="WP_113304655.1">
    <property type="nucleotide sequence ID" value="NZ_QNGD03000023.1"/>
</dbReference>
<dbReference type="Proteomes" id="UP000253597">
    <property type="component" value="Unassembled WGS sequence"/>
</dbReference>
<dbReference type="EMBL" id="QNGD03000023">
    <property type="protein sequence ID" value="RWQ69850.1"/>
    <property type="molecule type" value="Genomic_DNA"/>
</dbReference>
<organism evidence="3 4">
    <name type="scientific">Bacillus cereus</name>
    <dbReference type="NCBI Taxonomy" id="1396"/>
    <lineage>
        <taxon>Bacteria</taxon>
        <taxon>Bacillati</taxon>
        <taxon>Bacillota</taxon>
        <taxon>Bacilli</taxon>
        <taxon>Bacillales</taxon>
        <taxon>Bacillaceae</taxon>
        <taxon>Bacillus</taxon>
        <taxon>Bacillus cereus group</taxon>
    </lineage>
</organism>
<evidence type="ECO:0000259" key="2">
    <source>
        <dbReference type="Pfam" id="PF14020"/>
    </source>
</evidence>
<sequence length="178" mass="19555">MGFKFRRSVKIAPGVKINLSNKGAGVSVGGKGARVSVGPSGTRFTSSIPGTGLSYEKRLSNKNKNMGTQQYSQAQPTSQPTTYEVNTFQSKDNKINTGARKLMKPFFIISIVASVISALLLPPIYAAVFIIYSFFCYKNFKVPHSAVCPGCNKENTMLFKRKKIKCLKCRSTLIIKNN</sequence>
<evidence type="ECO:0000313" key="4">
    <source>
        <dbReference type="Proteomes" id="UP000253597"/>
    </source>
</evidence>
<comment type="caution">
    <text evidence="3">The sequence shown here is derived from an EMBL/GenBank/DDBJ whole genome shotgun (WGS) entry which is preliminary data.</text>
</comment>
<reference evidence="3 4" key="1">
    <citation type="submission" date="2019-01" db="EMBL/GenBank/DDBJ databases">
        <title>Draft genome sequence of heavy metal resistant Bacillus cereus NWUAB01.</title>
        <authorList>
            <person name="Babalola O."/>
            <person name="Aremu B.R."/>
            <person name="Ayangbenro A.S."/>
        </authorList>
    </citation>
    <scope>NUCLEOTIDE SEQUENCE [LARGE SCALE GENOMIC DNA]</scope>
    <source>
        <strain evidence="3 4">NWUAB01</strain>
    </source>
</reference>
<dbReference type="Pfam" id="PF14020">
    <property type="entry name" value="DUF4236"/>
    <property type="match status" value="1"/>
</dbReference>
<evidence type="ECO:0000313" key="3">
    <source>
        <dbReference type="EMBL" id="RWQ69850.1"/>
    </source>
</evidence>
<evidence type="ECO:0000256" key="1">
    <source>
        <dbReference type="SAM" id="Phobius"/>
    </source>
</evidence>